<feature type="compositionally biased region" description="Acidic residues" evidence="1">
    <location>
        <begin position="56"/>
        <end position="79"/>
    </location>
</feature>
<accession>A0A9P0Q7C4</accession>
<sequence length="190" mass="21816">MSDPKRRCVQTSRDPEVWMQWFNEISSGEESPLDEEDSDEKEEDVCVESDHHETESEQEIPEVDQDEPDWEEETDEGEADTFYWRKDKVTKWKKGRSNTQVRTRSQNIIKLLPGTKGSARNARSETDCLKLFINDTVIRIITISTNIYHESQKANCMGNDECPLTLDDAGGVLGHAYFPDSSGTCREIHL</sequence>
<dbReference type="EMBL" id="CAKOFQ010007872">
    <property type="protein sequence ID" value="CAH2009331.1"/>
    <property type="molecule type" value="Genomic_DNA"/>
</dbReference>
<dbReference type="OrthoDB" id="6779804at2759"/>
<feature type="compositionally biased region" description="Acidic residues" evidence="1">
    <location>
        <begin position="31"/>
        <end position="47"/>
    </location>
</feature>
<feature type="region of interest" description="Disordered" evidence="1">
    <location>
        <begin position="22"/>
        <end position="80"/>
    </location>
</feature>
<gene>
    <name evidence="2" type="ORF">ACAOBT_LOCUS30782</name>
</gene>
<protein>
    <submittedName>
        <fullName evidence="2">Uncharacterized protein</fullName>
    </submittedName>
</protein>
<proteinExistence type="predicted"/>
<dbReference type="Proteomes" id="UP001152888">
    <property type="component" value="Unassembled WGS sequence"/>
</dbReference>
<reference evidence="2" key="1">
    <citation type="submission" date="2022-03" db="EMBL/GenBank/DDBJ databases">
        <authorList>
            <person name="Sayadi A."/>
        </authorList>
    </citation>
    <scope>NUCLEOTIDE SEQUENCE</scope>
</reference>
<evidence type="ECO:0000313" key="2">
    <source>
        <dbReference type="EMBL" id="CAH2009331.1"/>
    </source>
</evidence>
<name>A0A9P0Q7C4_ACAOB</name>
<evidence type="ECO:0000256" key="1">
    <source>
        <dbReference type="SAM" id="MobiDB-lite"/>
    </source>
</evidence>
<comment type="caution">
    <text evidence="2">The sequence shown here is derived from an EMBL/GenBank/DDBJ whole genome shotgun (WGS) entry which is preliminary data.</text>
</comment>
<evidence type="ECO:0000313" key="3">
    <source>
        <dbReference type="Proteomes" id="UP001152888"/>
    </source>
</evidence>
<organism evidence="2 3">
    <name type="scientific">Acanthoscelides obtectus</name>
    <name type="common">Bean weevil</name>
    <name type="synonym">Bruchus obtectus</name>
    <dbReference type="NCBI Taxonomy" id="200917"/>
    <lineage>
        <taxon>Eukaryota</taxon>
        <taxon>Metazoa</taxon>
        <taxon>Ecdysozoa</taxon>
        <taxon>Arthropoda</taxon>
        <taxon>Hexapoda</taxon>
        <taxon>Insecta</taxon>
        <taxon>Pterygota</taxon>
        <taxon>Neoptera</taxon>
        <taxon>Endopterygota</taxon>
        <taxon>Coleoptera</taxon>
        <taxon>Polyphaga</taxon>
        <taxon>Cucujiformia</taxon>
        <taxon>Chrysomeloidea</taxon>
        <taxon>Chrysomelidae</taxon>
        <taxon>Bruchinae</taxon>
        <taxon>Bruchini</taxon>
        <taxon>Acanthoscelides</taxon>
    </lineage>
</organism>
<keyword evidence="3" id="KW-1185">Reference proteome</keyword>
<dbReference type="AlphaFoldDB" id="A0A9P0Q7C4"/>